<name>A0A271J0B6_9BACT</name>
<gene>
    <name evidence="1" type="ORF">BSZ37_09610</name>
</gene>
<dbReference type="AlphaFoldDB" id="A0A271J0B6"/>
<evidence type="ECO:0008006" key="3">
    <source>
        <dbReference type="Google" id="ProtNLM"/>
    </source>
</evidence>
<organism evidence="1 2">
    <name type="scientific">Rubrivirga marina</name>
    <dbReference type="NCBI Taxonomy" id="1196024"/>
    <lineage>
        <taxon>Bacteria</taxon>
        <taxon>Pseudomonadati</taxon>
        <taxon>Rhodothermota</taxon>
        <taxon>Rhodothermia</taxon>
        <taxon>Rhodothermales</taxon>
        <taxon>Rubricoccaceae</taxon>
        <taxon>Rubrivirga</taxon>
    </lineage>
</organism>
<dbReference type="RefSeq" id="WP_095510338.1">
    <property type="nucleotide sequence ID" value="NZ_MQWD01000001.1"/>
</dbReference>
<dbReference type="Gene3D" id="3.40.720.10">
    <property type="entry name" value="Alkaline Phosphatase, subunit A"/>
    <property type="match status" value="1"/>
</dbReference>
<evidence type="ECO:0000313" key="2">
    <source>
        <dbReference type="Proteomes" id="UP000216339"/>
    </source>
</evidence>
<dbReference type="Pfam" id="PF01663">
    <property type="entry name" value="Phosphodiest"/>
    <property type="match status" value="1"/>
</dbReference>
<dbReference type="GO" id="GO:0016787">
    <property type="term" value="F:hydrolase activity"/>
    <property type="evidence" value="ECO:0007669"/>
    <property type="project" value="UniProtKB-ARBA"/>
</dbReference>
<dbReference type="Gene3D" id="3.30.1360.180">
    <property type="match status" value="1"/>
</dbReference>
<evidence type="ECO:0000313" key="1">
    <source>
        <dbReference type="EMBL" id="PAP76678.1"/>
    </source>
</evidence>
<reference evidence="1 2" key="1">
    <citation type="submission" date="2016-11" db="EMBL/GenBank/DDBJ databases">
        <title>Study of marine rhodopsin-containing bacteria.</title>
        <authorList>
            <person name="Yoshizawa S."/>
            <person name="Kumagai Y."/>
            <person name="Kogure K."/>
        </authorList>
    </citation>
    <scope>NUCLEOTIDE SEQUENCE [LARGE SCALE GENOMIC DNA]</scope>
    <source>
        <strain evidence="1 2">SAORIC-28</strain>
    </source>
</reference>
<dbReference type="EMBL" id="MQWD01000001">
    <property type="protein sequence ID" value="PAP76678.1"/>
    <property type="molecule type" value="Genomic_DNA"/>
</dbReference>
<dbReference type="SUPFAM" id="SSF53649">
    <property type="entry name" value="Alkaline phosphatase-like"/>
    <property type="match status" value="1"/>
</dbReference>
<dbReference type="OrthoDB" id="9779418at2"/>
<comment type="caution">
    <text evidence="1">The sequence shown here is derived from an EMBL/GenBank/DDBJ whole genome shotgun (WGS) entry which is preliminary data.</text>
</comment>
<dbReference type="CDD" id="cd16018">
    <property type="entry name" value="Enpp"/>
    <property type="match status" value="1"/>
</dbReference>
<keyword evidence="2" id="KW-1185">Reference proteome</keyword>
<protein>
    <recommendedName>
        <fullName evidence="3">Alkaline phosphatase family protein</fullName>
    </recommendedName>
</protein>
<accession>A0A271J0B6</accession>
<proteinExistence type="predicted"/>
<dbReference type="PANTHER" id="PTHR10151:SF120">
    <property type="entry name" value="BIS(5'-ADENOSYL)-TRIPHOSPHATASE"/>
    <property type="match status" value="1"/>
</dbReference>
<dbReference type="InterPro" id="IPR002591">
    <property type="entry name" value="Phosphodiest/P_Trfase"/>
</dbReference>
<dbReference type="PANTHER" id="PTHR10151">
    <property type="entry name" value="ECTONUCLEOTIDE PYROPHOSPHATASE/PHOSPHODIESTERASE"/>
    <property type="match status" value="1"/>
</dbReference>
<dbReference type="Proteomes" id="UP000216339">
    <property type="component" value="Unassembled WGS sequence"/>
</dbReference>
<sequence>MTRPLLAAVVLLFLAVVVGQWLPGCASAEPAADAVEAEDPALVLVSIDGYRWDYLDRATVDQPTLRFIAEGVRAERLAPEFPTKTFPNHYSLVTGLYPSQHGIVGNTMRDPERLVDGEPARFSLSNREAIVDGRWWGGEPIWATAENQGLTAATVFWPGSEAEIGGVRPTHWLPYDGDLAYADRIDQALEWLDDGSDLVTLYFEAVDTAGHRFGPEADETNEAIEQVDAALARLVDGLRQRGRLEATDLVIVSDHGMAAVSPERVVLLDDAIDLDAVDVDWGEPVGIWPEEGQDPKAIAEAISALPHLTAYPKPDVPERLHYSDNARIPPVVVLADEGWTASSRAYVERNPDRPSGGTHGYDNRVESMHGLFLARGPSFRSGLVTGPIRTVDVYDIVAEALGLDAAPNEGDPEAAARVLR</sequence>
<dbReference type="InterPro" id="IPR017850">
    <property type="entry name" value="Alkaline_phosphatase_core_sf"/>
</dbReference>